<protein>
    <recommendedName>
        <fullName evidence="3">Core-binding (CB) domain-containing protein</fullName>
    </recommendedName>
</protein>
<dbReference type="KEGG" id="lwi:UE46_03190"/>
<dbReference type="InterPro" id="IPR025269">
    <property type="entry name" value="SAM-like_dom"/>
</dbReference>
<dbReference type="PROSITE" id="PS51900">
    <property type="entry name" value="CB"/>
    <property type="match status" value="1"/>
</dbReference>
<organism evidence="4 5">
    <name type="scientific">Listeria weihenstephanensis</name>
    <dbReference type="NCBI Taxonomy" id="1006155"/>
    <lineage>
        <taxon>Bacteria</taxon>
        <taxon>Bacillati</taxon>
        <taxon>Bacillota</taxon>
        <taxon>Bacilli</taxon>
        <taxon>Bacillales</taxon>
        <taxon>Listeriaceae</taxon>
        <taxon>Listeria</taxon>
    </lineage>
</organism>
<gene>
    <name evidence="4" type="ORF">UE46_03190</name>
</gene>
<dbReference type="InterPro" id="IPR044068">
    <property type="entry name" value="CB"/>
</dbReference>
<evidence type="ECO:0000256" key="1">
    <source>
        <dbReference type="ARBA" id="ARBA00023125"/>
    </source>
</evidence>
<reference evidence="5" key="1">
    <citation type="submission" date="2015-03" db="EMBL/GenBank/DDBJ databases">
        <authorList>
            <person name="Ferrari E."/>
            <person name="Walter M.C."/>
            <person name="Huptas C."/>
            <person name="Scherer S."/>
            <person name="Mueller-Herbst S."/>
        </authorList>
    </citation>
    <scope>NUCLEOTIDE SEQUENCE [LARGE SCALE GENOMIC DNA]</scope>
    <source>
        <strain evidence="5">LWP01</strain>
    </source>
</reference>
<dbReference type="GO" id="GO:0003677">
    <property type="term" value="F:DNA binding"/>
    <property type="evidence" value="ECO:0007669"/>
    <property type="project" value="UniProtKB-UniRule"/>
</dbReference>
<proteinExistence type="predicted"/>
<dbReference type="EMBL" id="CP011102">
    <property type="protein sequence ID" value="AQY50135.1"/>
    <property type="molecule type" value="Genomic_DNA"/>
</dbReference>
<dbReference type="RefSeq" id="WP_233230975.1">
    <property type="nucleotide sequence ID" value="NZ_CP011102.1"/>
</dbReference>
<dbReference type="Proteomes" id="UP000223060">
    <property type="component" value="Chromosome"/>
</dbReference>
<dbReference type="Pfam" id="PF13102">
    <property type="entry name" value="Phage_int_SAM_5"/>
    <property type="match status" value="1"/>
</dbReference>
<dbReference type="AlphaFoldDB" id="A0A1S7FS15"/>
<accession>A0A1S7FS15</accession>
<dbReference type="InterPro" id="IPR011010">
    <property type="entry name" value="DNA_brk_join_enz"/>
</dbReference>
<evidence type="ECO:0000259" key="3">
    <source>
        <dbReference type="PROSITE" id="PS51900"/>
    </source>
</evidence>
<keyword evidence="5" id="KW-1185">Reference proteome</keyword>
<dbReference type="Gene3D" id="1.10.150.130">
    <property type="match status" value="1"/>
</dbReference>
<sequence length="85" mass="10023">MSTYKDNKVSRSTEILYELAYEQFIDFFGDILLDSIDAVKYQRFINYLGEDYALATVDTRHREIRAIYNKAVELGYARKKTRKGL</sequence>
<dbReference type="InterPro" id="IPR010998">
    <property type="entry name" value="Integrase_recombinase_N"/>
</dbReference>
<dbReference type="SUPFAM" id="SSF56349">
    <property type="entry name" value="DNA breaking-rejoining enzymes"/>
    <property type="match status" value="1"/>
</dbReference>
<keyword evidence="1 2" id="KW-0238">DNA-binding</keyword>
<name>A0A1S7FS15_9LIST</name>
<evidence type="ECO:0000313" key="4">
    <source>
        <dbReference type="EMBL" id="AQY50135.1"/>
    </source>
</evidence>
<evidence type="ECO:0000313" key="5">
    <source>
        <dbReference type="Proteomes" id="UP000223060"/>
    </source>
</evidence>
<feature type="domain" description="Core-binding (CB)" evidence="3">
    <location>
        <begin position="1"/>
        <end position="72"/>
    </location>
</feature>
<evidence type="ECO:0000256" key="2">
    <source>
        <dbReference type="PROSITE-ProRule" id="PRU01248"/>
    </source>
</evidence>